<evidence type="ECO:0000313" key="13">
    <source>
        <dbReference type="EMBL" id="AWM42403.1"/>
    </source>
</evidence>
<keyword evidence="7" id="KW-0808">Transferase</keyword>
<evidence type="ECO:0000256" key="3">
    <source>
        <dbReference type="ARBA" id="ARBA00012438"/>
    </source>
</evidence>
<keyword evidence="9" id="KW-0157">Chromophore</keyword>
<dbReference type="SUPFAM" id="SSF55874">
    <property type="entry name" value="ATPase domain of HSP90 chaperone/DNA topoisomerase II/histidine kinase"/>
    <property type="match status" value="1"/>
</dbReference>
<reference evidence="13 14" key="1">
    <citation type="submission" date="2018-01" db="EMBL/GenBank/DDBJ databases">
        <title>G. obscuriglobus.</title>
        <authorList>
            <person name="Franke J."/>
            <person name="Blomberg W."/>
            <person name="Selmecki A."/>
        </authorList>
    </citation>
    <scope>NUCLEOTIDE SEQUENCE [LARGE SCALE GENOMIC DNA]</scope>
    <source>
        <strain evidence="13 14">DSM 5831</strain>
    </source>
</reference>
<evidence type="ECO:0000256" key="8">
    <source>
        <dbReference type="ARBA" id="ARBA00022777"/>
    </source>
</evidence>
<dbReference type="Pfam" id="PF00360">
    <property type="entry name" value="PHY"/>
    <property type="match status" value="1"/>
</dbReference>
<dbReference type="InterPro" id="IPR036890">
    <property type="entry name" value="HATPase_C_sf"/>
</dbReference>
<dbReference type="InterPro" id="IPR003594">
    <property type="entry name" value="HATPase_dom"/>
</dbReference>
<dbReference type="SUPFAM" id="SSF55781">
    <property type="entry name" value="GAF domain-like"/>
    <property type="match status" value="2"/>
</dbReference>
<dbReference type="InterPro" id="IPR029016">
    <property type="entry name" value="GAF-like_dom_sf"/>
</dbReference>
<dbReference type="Pfam" id="PF00512">
    <property type="entry name" value="HisKA"/>
    <property type="match status" value="1"/>
</dbReference>
<comment type="catalytic activity">
    <reaction evidence="1">
        <text>ATP + protein L-histidine = ADP + protein N-phospho-L-histidine.</text>
        <dbReference type="EC" id="2.7.13.3"/>
    </reaction>
</comment>
<feature type="domain" description="Phytochrome chromophore attachment site" evidence="11">
    <location>
        <begin position="131"/>
        <end position="285"/>
    </location>
</feature>
<dbReference type="KEGG" id="gog:C1280_27150"/>
<proteinExistence type="inferred from homology"/>
<evidence type="ECO:0000256" key="6">
    <source>
        <dbReference type="ARBA" id="ARBA00022606"/>
    </source>
</evidence>
<dbReference type="PROSITE" id="PS50109">
    <property type="entry name" value="HIS_KIN"/>
    <property type="match status" value="1"/>
</dbReference>
<dbReference type="Gene3D" id="3.30.450.20">
    <property type="entry name" value="PAS domain"/>
    <property type="match status" value="1"/>
</dbReference>
<keyword evidence="8 13" id="KW-0418">Kinase</keyword>
<protein>
    <recommendedName>
        <fullName evidence="3">histidine kinase</fullName>
        <ecNumber evidence="3">2.7.13.3</ecNumber>
    </recommendedName>
</protein>
<dbReference type="SMART" id="SM00387">
    <property type="entry name" value="HATPase_c"/>
    <property type="match status" value="1"/>
</dbReference>
<evidence type="ECO:0000256" key="7">
    <source>
        <dbReference type="ARBA" id="ARBA00022679"/>
    </source>
</evidence>
<dbReference type="Gene3D" id="1.10.287.130">
    <property type="match status" value="1"/>
</dbReference>
<dbReference type="GO" id="GO:0000155">
    <property type="term" value="F:phosphorelay sensor kinase activity"/>
    <property type="evidence" value="ECO:0007669"/>
    <property type="project" value="InterPro"/>
</dbReference>
<dbReference type="Pfam" id="PF02518">
    <property type="entry name" value="HATPase_c"/>
    <property type="match status" value="1"/>
</dbReference>
<keyword evidence="14" id="KW-1185">Reference proteome</keyword>
<sequence length="723" mass="76474">MSTVDLVTCESEPIHIPGRVQPHGALLAVSEPDGVVVQASANCADLLGLPELPLGRPLADVLGRDLTAALAAPDPRPLAPLPVSVGGRAFDVIAHRHAGRLIVELEPAGGATTDPDRLVRFTLANLRNGLHLQPFCEVVAREVRALTGYDRVMVYRFDPDWNGEVYAEVKREDLEPFLGLHYPASDIPAQARRLYHLNLVRHLPDITYASSALVPELDPGTGAPLDLSHAVLRSVSPIHVEYLKNMDVAGTLTISLLKDGRLWGLVACHHYAPLFLPYRVRAACESLGVLVSLQLSAKQDAEDLRCRAAAQERLGRLAAALVGDDPVAVLAERPDELIGLTRAAGAAVVSGGRVTLAGATPGAEQAARVAQWLRDGNRGEYDTHALPAAVPGTDPATASGLLAVPLGGGDYLLWFRPELIASVRWAGDPHYKRVVTGPNGPRLSPRGSFTLWREEQRGKSEPWGACDRDAAHTLHEMVLTALARRGAGLEAEARRRDDFLAAVAHELRNPIAPIQNAAQLVRMSAGGNAVAARAADMIERQTGALRRIVEDLLDASRAGQGKLRVDLVPLDLAPLVRAAVEDARAALEANGIALAARTPAAPVRVRGDAVRLRQVISNLLTNAGKFTDRGGRVTVALGADATAASLSVADTGIGIAAADLRRVFQAFAQSEGSLERSREGLGLGLALVRSIAELHGGSASAASDGPGHGTTFTVRLPLDTSAP</sequence>
<keyword evidence="6" id="KW-0716">Sensory transduction</keyword>
<keyword evidence="5" id="KW-0597">Phosphoprotein</keyword>
<keyword evidence="10" id="KW-0675">Receptor</keyword>
<dbReference type="CDD" id="cd00082">
    <property type="entry name" value="HisKA"/>
    <property type="match status" value="1"/>
</dbReference>
<dbReference type="InterPro" id="IPR035965">
    <property type="entry name" value="PAS-like_dom_sf"/>
</dbReference>
<evidence type="ECO:0000256" key="5">
    <source>
        <dbReference type="ARBA" id="ARBA00022553"/>
    </source>
</evidence>
<dbReference type="InterPro" id="IPR003018">
    <property type="entry name" value="GAF"/>
</dbReference>
<dbReference type="InterPro" id="IPR016132">
    <property type="entry name" value="Phyto_chromo_attachment"/>
</dbReference>
<feature type="domain" description="Histidine kinase" evidence="12">
    <location>
        <begin position="502"/>
        <end position="720"/>
    </location>
</feature>
<name>A0A2Z3H8M9_9BACT</name>
<dbReference type="CDD" id="cd16922">
    <property type="entry name" value="HATPase_EvgS-ArcB-TorS-like"/>
    <property type="match status" value="1"/>
</dbReference>
<evidence type="ECO:0000256" key="1">
    <source>
        <dbReference type="ARBA" id="ARBA00000085"/>
    </source>
</evidence>
<evidence type="ECO:0000256" key="4">
    <source>
        <dbReference type="ARBA" id="ARBA00022543"/>
    </source>
</evidence>
<evidence type="ECO:0000256" key="10">
    <source>
        <dbReference type="ARBA" id="ARBA00023170"/>
    </source>
</evidence>
<gene>
    <name evidence="13" type="ORF">C1280_27150</name>
</gene>
<dbReference type="GO" id="GO:0009881">
    <property type="term" value="F:photoreceptor activity"/>
    <property type="evidence" value="ECO:0007669"/>
    <property type="project" value="UniProtKB-KW"/>
</dbReference>
<keyword evidence="4" id="KW-0600">Photoreceptor protein</keyword>
<dbReference type="PANTHER" id="PTHR43547">
    <property type="entry name" value="TWO-COMPONENT HISTIDINE KINASE"/>
    <property type="match status" value="1"/>
</dbReference>
<dbReference type="Gene3D" id="3.30.450.270">
    <property type="match status" value="1"/>
</dbReference>
<dbReference type="InterPro" id="IPR003661">
    <property type="entry name" value="HisK_dim/P_dom"/>
</dbReference>
<evidence type="ECO:0000259" key="11">
    <source>
        <dbReference type="PROSITE" id="PS50046"/>
    </source>
</evidence>
<dbReference type="SMART" id="SM00065">
    <property type="entry name" value="GAF"/>
    <property type="match status" value="1"/>
</dbReference>
<dbReference type="FunFam" id="3.30.565.10:FF:000006">
    <property type="entry name" value="Sensor histidine kinase WalK"/>
    <property type="match status" value="1"/>
</dbReference>
<dbReference type="OrthoDB" id="9766459at2"/>
<dbReference type="InterPro" id="IPR043150">
    <property type="entry name" value="Phytochrome_PHY_sf"/>
</dbReference>
<dbReference type="PRINTS" id="PR01033">
    <property type="entry name" value="PHYTOCHROME"/>
</dbReference>
<evidence type="ECO:0000256" key="9">
    <source>
        <dbReference type="ARBA" id="ARBA00022991"/>
    </source>
</evidence>
<dbReference type="GO" id="GO:0009584">
    <property type="term" value="P:detection of visible light"/>
    <property type="evidence" value="ECO:0007669"/>
    <property type="project" value="InterPro"/>
</dbReference>
<dbReference type="EMBL" id="CP025958">
    <property type="protein sequence ID" value="AWM42403.1"/>
    <property type="molecule type" value="Genomic_DNA"/>
</dbReference>
<organism evidence="13 14">
    <name type="scientific">Gemmata obscuriglobus</name>
    <dbReference type="NCBI Taxonomy" id="114"/>
    <lineage>
        <taxon>Bacteria</taxon>
        <taxon>Pseudomonadati</taxon>
        <taxon>Planctomycetota</taxon>
        <taxon>Planctomycetia</taxon>
        <taxon>Gemmatales</taxon>
        <taxon>Gemmataceae</taxon>
        <taxon>Gemmata</taxon>
    </lineage>
</organism>
<dbReference type="AlphaFoldDB" id="A0A2Z3H8M9"/>
<dbReference type="Pfam" id="PF01590">
    <property type="entry name" value="GAF"/>
    <property type="match status" value="1"/>
</dbReference>
<dbReference type="Gene3D" id="3.30.565.10">
    <property type="entry name" value="Histidine kinase-like ATPase, C-terminal domain"/>
    <property type="match status" value="1"/>
</dbReference>
<dbReference type="InterPro" id="IPR005467">
    <property type="entry name" value="His_kinase_dom"/>
</dbReference>
<dbReference type="InterPro" id="IPR013654">
    <property type="entry name" value="PAS_2"/>
</dbReference>
<dbReference type="EC" id="2.7.13.3" evidence="3"/>
<evidence type="ECO:0000313" key="14">
    <source>
        <dbReference type="Proteomes" id="UP000245802"/>
    </source>
</evidence>
<evidence type="ECO:0000256" key="2">
    <source>
        <dbReference type="ARBA" id="ARBA00006402"/>
    </source>
</evidence>
<evidence type="ECO:0000259" key="12">
    <source>
        <dbReference type="PROSITE" id="PS50109"/>
    </source>
</evidence>
<dbReference type="SUPFAM" id="SSF47384">
    <property type="entry name" value="Homodimeric domain of signal transducing histidine kinase"/>
    <property type="match status" value="1"/>
</dbReference>
<dbReference type="InterPro" id="IPR013515">
    <property type="entry name" value="Phytochrome_cen-reg"/>
</dbReference>
<comment type="similarity">
    <text evidence="2">In the N-terminal section; belongs to the phytochrome family.</text>
</comment>
<accession>A0A2Z3H8M9</accession>
<dbReference type="InterPro" id="IPR001294">
    <property type="entry name" value="Phytochrome"/>
</dbReference>
<dbReference type="GO" id="GO:0006355">
    <property type="term" value="P:regulation of DNA-templated transcription"/>
    <property type="evidence" value="ECO:0007669"/>
    <property type="project" value="InterPro"/>
</dbReference>
<dbReference type="SMART" id="SM00388">
    <property type="entry name" value="HisKA"/>
    <property type="match status" value="1"/>
</dbReference>
<dbReference type="SUPFAM" id="SSF55785">
    <property type="entry name" value="PYP-like sensor domain (PAS domain)"/>
    <property type="match status" value="1"/>
</dbReference>
<dbReference type="Pfam" id="PF08446">
    <property type="entry name" value="PAS_2"/>
    <property type="match status" value="1"/>
</dbReference>
<dbReference type="Proteomes" id="UP000245802">
    <property type="component" value="Chromosome"/>
</dbReference>
<dbReference type="PANTHER" id="PTHR43547:SF2">
    <property type="entry name" value="HYBRID SIGNAL TRANSDUCTION HISTIDINE KINASE C"/>
    <property type="match status" value="1"/>
</dbReference>
<dbReference type="Gene3D" id="3.30.450.40">
    <property type="match status" value="1"/>
</dbReference>
<dbReference type="PROSITE" id="PS50046">
    <property type="entry name" value="PHYTOCHROME_2"/>
    <property type="match status" value="1"/>
</dbReference>
<dbReference type="InterPro" id="IPR036097">
    <property type="entry name" value="HisK_dim/P_sf"/>
</dbReference>